<dbReference type="Pfam" id="PF03180">
    <property type="entry name" value="Lipoprotein_9"/>
    <property type="match status" value="1"/>
</dbReference>
<evidence type="ECO:0000256" key="7">
    <source>
        <dbReference type="SAM" id="Coils"/>
    </source>
</evidence>
<keyword evidence="7" id="KW-0175">Coiled coil</keyword>
<protein>
    <recommendedName>
        <fullName evidence="11">Methionine ABC transporter substrate-binding protein</fullName>
    </recommendedName>
</protein>
<dbReference type="HOGENOM" id="CLU_067080_1_1_11"/>
<proteinExistence type="inferred from homology"/>
<evidence type="ECO:0000313" key="9">
    <source>
        <dbReference type="EMBL" id="AGF71629.1"/>
    </source>
</evidence>
<sequence length="296" mass="31812">MKLRRILASSAAAALAATGLVACSDSGSEGGDAAADGPIRIGTTDASQQAWAVFEEVAAEDGIELQIENFSDYNTPNQALSQDQIDVNKFQHLKFLAEYNVGAGDDLVAIGATEIYPLDLFWQGHDSLDGIEGESVAIPNDPSNQGRAINVLVQAGLVTLREEGLVTPTPADIDEEASQVSVTPVDAAQTPAAYGEGRPAIINNSWLDRAGIDPESAVFHDDPNSEQAEPYINVFVTRAEDADDPRLNRLVELWHSDEVMAAVAEDSQNTAIEVERTREELAEILERLEEAERNQG</sequence>
<dbReference type="PROSITE" id="PS51257">
    <property type="entry name" value="PROKAR_LIPOPROTEIN"/>
    <property type="match status" value="1"/>
</dbReference>
<dbReference type="KEGG" id="chn:A605_03075"/>
<feature type="coiled-coil region" evidence="7">
    <location>
        <begin position="267"/>
        <end position="294"/>
    </location>
</feature>
<dbReference type="PANTHER" id="PTHR30429:SF3">
    <property type="entry name" value="LIPOPROTEIN"/>
    <property type="match status" value="1"/>
</dbReference>
<dbReference type="Gene3D" id="3.40.190.10">
    <property type="entry name" value="Periplasmic binding protein-like II"/>
    <property type="match status" value="2"/>
</dbReference>
<feature type="chain" id="PRO_5004015680" description="Methionine ABC transporter substrate-binding protein" evidence="8">
    <location>
        <begin position="23"/>
        <end position="296"/>
    </location>
</feature>
<reference evidence="9 10" key="1">
    <citation type="journal article" date="2012" name="Stand. Genomic Sci.">
        <title>Genome sequence of the halotolerant bacterium Corynebacterium halotolerans type strain YIM 70093(T) (= DSM 44683(T)).</title>
        <authorList>
            <person name="Ruckert C."/>
            <person name="Albersmeier A."/>
            <person name="Al-Dilaimi A."/>
            <person name="Niehaus K."/>
            <person name="Szczepanowski R."/>
            <person name="Kalinowski J."/>
        </authorList>
    </citation>
    <scope>NUCLEOTIDE SEQUENCE [LARGE SCALE GENOMIC DNA]</scope>
    <source>
        <strain evidence="9">YIM 70093</strain>
    </source>
</reference>
<dbReference type="RefSeq" id="WP_015400049.1">
    <property type="nucleotide sequence ID" value="NC_020302.1"/>
</dbReference>
<dbReference type="PATRIC" id="fig|1121362.3.peg.618"/>
<evidence type="ECO:0000256" key="4">
    <source>
        <dbReference type="ARBA" id="ARBA00023136"/>
    </source>
</evidence>
<dbReference type="InterPro" id="IPR004872">
    <property type="entry name" value="Lipoprotein_NlpA"/>
</dbReference>
<evidence type="ECO:0000313" key="10">
    <source>
        <dbReference type="Proteomes" id="UP000011723"/>
    </source>
</evidence>
<feature type="signal peptide" evidence="8">
    <location>
        <begin position="1"/>
        <end position="22"/>
    </location>
</feature>
<dbReference type="PANTHER" id="PTHR30429">
    <property type="entry name" value="D-METHIONINE-BINDING LIPOPROTEIN METQ"/>
    <property type="match status" value="1"/>
</dbReference>
<dbReference type="SUPFAM" id="SSF53850">
    <property type="entry name" value="Periplasmic binding protein-like II"/>
    <property type="match status" value="1"/>
</dbReference>
<name>M1MV82_9CORY</name>
<dbReference type="Proteomes" id="UP000011723">
    <property type="component" value="Chromosome"/>
</dbReference>
<comment type="similarity">
    <text evidence="2">Belongs to the NlpA lipoprotein family.</text>
</comment>
<gene>
    <name evidence="9" type="ORF">A605_03075</name>
</gene>
<dbReference type="eggNOG" id="COG1464">
    <property type="taxonomic scope" value="Bacteria"/>
</dbReference>
<organism evidence="9 10">
    <name type="scientific">Corynebacterium halotolerans YIM 70093 = DSM 44683</name>
    <dbReference type="NCBI Taxonomy" id="1121362"/>
    <lineage>
        <taxon>Bacteria</taxon>
        <taxon>Bacillati</taxon>
        <taxon>Actinomycetota</taxon>
        <taxon>Actinomycetes</taxon>
        <taxon>Mycobacteriales</taxon>
        <taxon>Corynebacteriaceae</taxon>
        <taxon>Corynebacterium</taxon>
    </lineage>
</organism>
<dbReference type="AlphaFoldDB" id="M1MV82"/>
<comment type="subcellular location">
    <subcellularLocation>
        <location evidence="1">Membrane</location>
        <topology evidence="1">Lipid-anchor</topology>
    </subcellularLocation>
</comment>
<keyword evidence="4" id="KW-0472">Membrane</keyword>
<dbReference type="STRING" id="1121362.A605_03075"/>
<evidence type="ECO:0000256" key="2">
    <source>
        <dbReference type="ARBA" id="ARBA00008973"/>
    </source>
</evidence>
<dbReference type="GO" id="GO:0016020">
    <property type="term" value="C:membrane"/>
    <property type="evidence" value="ECO:0007669"/>
    <property type="project" value="UniProtKB-SubCell"/>
</dbReference>
<dbReference type="EMBL" id="CP003697">
    <property type="protein sequence ID" value="AGF71629.1"/>
    <property type="molecule type" value="Genomic_DNA"/>
</dbReference>
<keyword evidence="10" id="KW-1185">Reference proteome</keyword>
<keyword evidence="6" id="KW-0449">Lipoprotein</keyword>
<evidence type="ECO:0000256" key="3">
    <source>
        <dbReference type="ARBA" id="ARBA00022729"/>
    </source>
</evidence>
<evidence type="ECO:0000256" key="1">
    <source>
        <dbReference type="ARBA" id="ARBA00004635"/>
    </source>
</evidence>
<evidence type="ECO:0008006" key="11">
    <source>
        <dbReference type="Google" id="ProtNLM"/>
    </source>
</evidence>
<keyword evidence="5" id="KW-0564">Palmitate</keyword>
<dbReference type="OrthoDB" id="9812878at2"/>
<accession>M1MV82</accession>
<evidence type="ECO:0000256" key="8">
    <source>
        <dbReference type="SAM" id="SignalP"/>
    </source>
</evidence>
<evidence type="ECO:0000256" key="5">
    <source>
        <dbReference type="ARBA" id="ARBA00023139"/>
    </source>
</evidence>
<evidence type="ECO:0000256" key="6">
    <source>
        <dbReference type="ARBA" id="ARBA00023288"/>
    </source>
</evidence>
<keyword evidence="3 8" id="KW-0732">Signal</keyword>